<dbReference type="STRING" id="1245471.PCA10_49910"/>
<evidence type="ECO:0000313" key="2">
    <source>
        <dbReference type="Proteomes" id="UP000015503"/>
    </source>
</evidence>
<accession>S6AWI4</accession>
<sequence>MARRLFWLAFLGAAATLAVVPEFFSEQAEPQAMPRPRLAQADTLPVAPAAVQAAAPAAAPVVPSADLFASQSWYVAPPPPPVLAAAPPPPPPKPTAPPLPFKFIGKMDDRQALQVFLLHGEQVLVVREGDLIDKTYKVKRIDAERMTLVYLPLDIAQILVVGSAP</sequence>
<dbReference type="HOGENOM" id="CLU_112864_1_1_6"/>
<evidence type="ECO:0000313" key="1">
    <source>
        <dbReference type="EMBL" id="BAN50723.1"/>
    </source>
</evidence>
<reference evidence="1 2" key="1">
    <citation type="journal article" date="2013" name="Genome Announc.">
        <title>Complete Genome Sequence of the Carbazole Degrader Pseudomonas resinovorans Strain CA10 (NBRC 106553).</title>
        <authorList>
            <person name="Shintani M."/>
            <person name="Hosoyama A."/>
            <person name="Ohji S."/>
            <person name="Tsuchikane K."/>
            <person name="Takarada H."/>
            <person name="Yamazoe A."/>
            <person name="Fujita N."/>
            <person name="Nojiri H."/>
        </authorList>
    </citation>
    <scope>NUCLEOTIDE SEQUENCE [LARGE SCALE GENOMIC DNA]</scope>
    <source>
        <strain evidence="1 2">NBRC 106553</strain>
    </source>
</reference>
<dbReference type="eggNOG" id="ENOG503307F">
    <property type="taxonomic scope" value="Bacteria"/>
</dbReference>
<dbReference type="RefSeq" id="WP_016494851.1">
    <property type="nucleotide sequence ID" value="NC_021499.1"/>
</dbReference>
<dbReference type="KEGG" id="pre:PCA10_49910"/>
<dbReference type="EMBL" id="AP013068">
    <property type="protein sequence ID" value="BAN50723.1"/>
    <property type="molecule type" value="Genomic_DNA"/>
</dbReference>
<dbReference type="AlphaFoldDB" id="S6AWI4"/>
<dbReference type="PATRIC" id="fig|1245471.3.peg.5057"/>
<name>S6AWI4_METRE</name>
<keyword evidence="2" id="KW-1185">Reference proteome</keyword>
<evidence type="ECO:0008006" key="3">
    <source>
        <dbReference type="Google" id="ProtNLM"/>
    </source>
</evidence>
<dbReference type="Proteomes" id="UP000015503">
    <property type="component" value="Chromosome"/>
</dbReference>
<proteinExistence type="predicted"/>
<dbReference type="OrthoDB" id="7025335at2"/>
<organism evidence="1 2">
    <name type="scientific">Metapseudomonas resinovorans NBRC 106553</name>
    <dbReference type="NCBI Taxonomy" id="1245471"/>
    <lineage>
        <taxon>Bacteria</taxon>
        <taxon>Pseudomonadati</taxon>
        <taxon>Pseudomonadota</taxon>
        <taxon>Gammaproteobacteria</taxon>
        <taxon>Pseudomonadales</taxon>
        <taxon>Pseudomonadaceae</taxon>
        <taxon>Metapseudomonas</taxon>
    </lineage>
</organism>
<protein>
    <recommendedName>
        <fullName evidence="3">Secretion system X translation initiation factor</fullName>
    </recommendedName>
</protein>
<gene>
    <name evidence="1" type="ORF">PCA10_49910</name>
</gene>